<gene>
    <name evidence="2" type="ORF">BT96DRAFT_982934</name>
</gene>
<protein>
    <submittedName>
        <fullName evidence="2">Uncharacterized protein</fullName>
    </submittedName>
</protein>
<organism evidence="2 3">
    <name type="scientific">Gymnopus androsaceus JB14</name>
    <dbReference type="NCBI Taxonomy" id="1447944"/>
    <lineage>
        <taxon>Eukaryota</taxon>
        <taxon>Fungi</taxon>
        <taxon>Dikarya</taxon>
        <taxon>Basidiomycota</taxon>
        <taxon>Agaricomycotina</taxon>
        <taxon>Agaricomycetes</taxon>
        <taxon>Agaricomycetidae</taxon>
        <taxon>Agaricales</taxon>
        <taxon>Marasmiineae</taxon>
        <taxon>Omphalotaceae</taxon>
        <taxon>Gymnopus</taxon>
    </lineage>
</organism>
<dbReference type="EMBL" id="ML769383">
    <property type="protein sequence ID" value="KAE9411159.1"/>
    <property type="molecule type" value="Genomic_DNA"/>
</dbReference>
<evidence type="ECO:0000313" key="3">
    <source>
        <dbReference type="Proteomes" id="UP000799118"/>
    </source>
</evidence>
<dbReference type="OrthoDB" id="338622at2759"/>
<keyword evidence="3" id="KW-1185">Reference proteome</keyword>
<feature type="region of interest" description="Disordered" evidence="1">
    <location>
        <begin position="205"/>
        <end position="232"/>
    </location>
</feature>
<dbReference type="Proteomes" id="UP000799118">
    <property type="component" value="Unassembled WGS sequence"/>
</dbReference>
<proteinExistence type="predicted"/>
<accession>A0A6A4IL42</accession>
<sequence length="280" mass="30200">MLSATTSPAPTPLTVSTPSSPKVSSHSKVSKDLELVCHIIPPRVHKHRVTGLELLHNDELTAVLQDSGDGKCFASIQIAETNLASSDGVKHSPSIHDVWLWTQLRSYAYGEPPPQLPAESVSLSFDPDDSPKDSCRVVLLELRTSHLIGTLEVKLEPIENQSFVFHSLNVDGKFAVQQLHILSHAPVLPTAIKEPQESQLNLGALGPLPNPFKSKPKSVDENAAAEPSRSSRVRLDDVSVTGTLTVSQGPLLDYRISSIGDALKGVGWSENELVVSTLLP</sequence>
<evidence type="ECO:0000256" key="1">
    <source>
        <dbReference type="SAM" id="MobiDB-lite"/>
    </source>
</evidence>
<reference evidence="2" key="1">
    <citation type="journal article" date="2019" name="Environ. Microbiol.">
        <title>Fungal ecological strategies reflected in gene transcription - a case study of two litter decomposers.</title>
        <authorList>
            <person name="Barbi F."/>
            <person name="Kohler A."/>
            <person name="Barry K."/>
            <person name="Baskaran P."/>
            <person name="Daum C."/>
            <person name="Fauchery L."/>
            <person name="Ihrmark K."/>
            <person name="Kuo A."/>
            <person name="LaButti K."/>
            <person name="Lipzen A."/>
            <person name="Morin E."/>
            <person name="Grigoriev I.V."/>
            <person name="Henrissat B."/>
            <person name="Lindahl B."/>
            <person name="Martin F."/>
        </authorList>
    </citation>
    <scope>NUCLEOTIDE SEQUENCE</scope>
    <source>
        <strain evidence="2">JB14</strain>
    </source>
</reference>
<feature type="region of interest" description="Disordered" evidence="1">
    <location>
        <begin position="1"/>
        <end position="26"/>
    </location>
</feature>
<evidence type="ECO:0000313" key="2">
    <source>
        <dbReference type="EMBL" id="KAE9411159.1"/>
    </source>
</evidence>
<name>A0A6A4IL42_9AGAR</name>
<dbReference type="AlphaFoldDB" id="A0A6A4IL42"/>